<accession>A0AC35FZX0</accession>
<proteinExistence type="predicted"/>
<dbReference type="Proteomes" id="UP000887580">
    <property type="component" value="Unplaced"/>
</dbReference>
<organism evidence="1 2">
    <name type="scientific">Panagrolaimus sp. PS1159</name>
    <dbReference type="NCBI Taxonomy" id="55785"/>
    <lineage>
        <taxon>Eukaryota</taxon>
        <taxon>Metazoa</taxon>
        <taxon>Ecdysozoa</taxon>
        <taxon>Nematoda</taxon>
        <taxon>Chromadorea</taxon>
        <taxon>Rhabditida</taxon>
        <taxon>Tylenchina</taxon>
        <taxon>Panagrolaimomorpha</taxon>
        <taxon>Panagrolaimoidea</taxon>
        <taxon>Panagrolaimidae</taxon>
        <taxon>Panagrolaimus</taxon>
    </lineage>
</organism>
<evidence type="ECO:0000313" key="1">
    <source>
        <dbReference type="Proteomes" id="UP000887580"/>
    </source>
</evidence>
<name>A0AC35FZX0_9BILA</name>
<sequence>MIRLLISSVFLKLVFGSNLSPFLITNKIYEELVPIPLPWNTMDKRLLTVNISVKINESTGEILIANGVEPNNFKIILSVESQQLLLSLIIGNGTPPCKIVSDDSKNINFLINFDDNSIILNGLQQKCNISKLKRKEDSLKIKVGGIQQGCIKINEIKVSNEKIKLEASNQNYLKCLTFDDHKIENESIDPGIKKY</sequence>
<dbReference type="WBParaSite" id="PS1159_v2.g22610.t1">
    <property type="protein sequence ID" value="PS1159_v2.g22610.t1"/>
    <property type="gene ID" value="PS1159_v2.g22610"/>
</dbReference>
<protein>
    <submittedName>
        <fullName evidence="2">Auto-transporter adhesin head GIN domain-containing protein</fullName>
    </submittedName>
</protein>
<reference evidence="2" key="1">
    <citation type="submission" date="2022-11" db="UniProtKB">
        <authorList>
            <consortium name="WormBaseParasite"/>
        </authorList>
    </citation>
    <scope>IDENTIFICATION</scope>
</reference>
<evidence type="ECO:0000313" key="2">
    <source>
        <dbReference type="WBParaSite" id="PS1159_v2.g22610.t1"/>
    </source>
</evidence>